<dbReference type="InterPro" id="IPR029039">
    <property type="entry name" value="Flavoprotein-like_sf"/>
</dbReference>
<dbReference type="InterPro" id="IPR005025">
    <property type="entry name" value="FMN_Rdtase-like_dom"/>
</dbReference>
<evidence type="ECO:0000256" key="2">
    <source>
        <dbReference type="ARBA" id="ARBA00022643"/>
    </source>
</evidence>
<evidence type="ECO:0000259" key="3">
    <source>
        <dbReference type="Pfam" id="PF03358"/>
    </source>
</evidence>
<dbReference type="Gene3D" id="3.40.50.360">
    <property type="match status" value="1"/>
</dbReference>
<sequence length="184" mass="20162">MDKHVLVINASPRAEGNTEALCDALIAGAKKAGHRTAKINVRTMDIKPCLGCYQCLAGKGTPCIQKDDMKEIYTALDQADTVVFASPLYWWQVNAQMKTVIDRLFAVAAANNMQMPQKEAALLIAAEDAREENFAQIVPYYQTCLVKNLNWIDRGMVLAGGVNMPGDVQKTPYLKQAEDLGASL</sequence>
<dbReference type="PANTHER" id="PTHR43278">
    <property type="entry name" value="NAD(P)H-DEPENDENT FMN-CONTAINING OXIDOREDUCTASE YWQN-RELATED"/>
    <property type="match status" value="1"/>
</dbReference>
<dbReference type="Pfam" id="PF03358">
    <property type="entry name" value="FMN_red"/>
    <property type="match status" value="1"/>
</dbReference>
<name>A0A7T8B9D8_9SPIR</name>
<evidence type="ECO:0000313" key="4">
    <source>
        <dbReference type="EMBL" id="QQO07850.1"/>
    </source>
</evidence>
<dbReference type="PANTHER" id="PTHR43278:SF2">
    <property type="entry name" value="IRON-SULFUR FLAVOPROTEIN"/>
    <property type="match status" value="1"/>
</dbReference>
<accession>A0A7T8B9D8</accession>
<dbReference type="RefSeq" id="WP_215625156.1">
    <property type="nucleotide sequence ID" value="NZ_CP067089.2"/>
</dbReference>
<feature type="domain" description="NADPH-dependent FMN reductase-like" evidence="3">
    <location>
        <begin position="5"/>
        <end position="126"/>
    </location>
</feature>
<keyword evidence="5" id="KW-1185">Reference proteome</keyword>
<keyword evidence="1" id="KW-0285">Flavoprotein</keyword>
<gene>
    <name evidence="4" type="ORF">JFL75_12970</name>
</gene>
<keyword evidence="2" id="KW-0288">FMN</keyword>
<dbReference type="AlphaFoldDB" id="A0A7T8B9D8"/>
<evidence type="ECO:0000256" key="1">
    <source>
        <dbReference type="ARBA" id="ARBA00022630"/>
    </source>
</evidence>
<dbReference type="Proteomes" id="UP000595917">
    <property type="component" value="Chromosome"/>
</dbReference>
<dbReference type="InterPro" id="IPR051796">
    <property type="entry name" value="ISF_SsuE-like"/>
</dbReference>
<protein>
    <submittedName>
        <fullName evidence="4">Flavodoxin family protein</fullName>
    </submittedName>
</protein>
<organism evidence="4 5">
    <name type="scientific">Breznakiella homolactica</name>
    <dbReference type="NCBI Taxonomy" id="2798577"/>
    <lineage>
        <taxon>Bacteria</taxon>
        <taxon>Pseudomonadati</taxon>
        <taxon>Spirochaetota</taxon>
        <taxon>Spirochaetia</taxon>
        <taxon>Spirochaetales</taxon>
        <taxon>Breznakiellaceae</taxon>
        <taxon>Breznakiella</taxon>
    </lineage>
</organism>
<dbReference type="KEGG" id="bhc:JFL75_12970"/>
<dbReference type="GO" id="GO:0016491">
    <property type="term" value="F:oxidoreductase activity"/>
    <property type="evidence" value="ECO:0007669"/>
    <property type="project" value="InterPro"/>
</dbReference>
<reference evidence="4" key="1">
    <citation type="submission" date="2021-01" db="EMBL/GenBank/DDBJ databases">
        <title>Description of Breznakiella homolactica.</title>
        <authorList>
            <person name="Song Y."/>
            <person name="Brune A."/>
        </authorList>
    </citation>
    <scope>NUCLEOTIDE SEQUENCE</scope>
    <source>
        <strain evidence="4">RmG30</strain>
    </source>
</reference>
<dbReference type="EMBL" id="CP067089">
    <property type="protein sequence ID" value="QQO07850.1"/>
    <property type="molecule type" value="Genomic_DNA"/>
</dbReference>
<evidence type="ECO:0000313" key="5">
    <source>
        <dbReference type="Proteomes" id="UP000595917"/>
    </source>
</evidence>
<dbReference type="SUPFAM" id="SSF52218">
    <property type="entry name" value="Flavoproteins"/>
    <property type="match status" value="1"/>
</dbReference>
<proteinExistence type="predicted"/>